<protein>
    <submittedName>
        <fullName evidence="1">Alpha/beta hydrolase</fullName>
    </submittedName>
</protein>
<dbReference type="EMBL" id="NIZW01000038">
    <property type="protein sequence ID" value="PHQ31816.1"/>
    <property type="molecule type" value="Genomic_DNA"/>
</dbReference>
<gene>
    <name evidence="1" type="ORF">CEE69_29015</name>
</gene>
<dbReference type="Proteomes" id="UP000225740">
    <property type="component" value="Unassembled WGS sequence"/>
</dbReference>
<sequence length="316" mass="34892">MKSMRPIQNWSRRIRFGLLNRFVLRPTTDPIDYRPQVRCRVSLLEHDGSDSVESASHAWIESFVHRVGSTSANGSSNEIADNGSLDDWREIPPPNDLVLKFPGTGGRAERSTPFPMQTKVPISKSAEVWTWNPPGYGGSPGEATLKNLSGAAARWSEKVLAARTQSSTEAIPTRIWLSGNSLGCLPAMHVASALMDAYPSAVLWVRNPPDLRRVILNISARYRATTAMQHVSAVLPKDVDAVDLANRCRIPAVFLMSEKDALVLPEYQKAIHSAYSGPSLVVELSGLSHDDVLEEEHRPAINNALDWAIRRSQRPT</sequence>
<dbReference type="SUPFAM" id="SSF53474">
    <property type="entry name" value="alpha/beta-Hydrolases"/>
    <property type="match status" value="1"/>
</dbReference>
<evidence type="ECO:0000313" key="1">
    <source>
        <dbReference type="EMBL" id="PHQ31816.1"/>
    </source>
</evidence>
<organism evidence="1 2">
    <name type="scientific">Rhodopirellula bahusiensis</name>
    <dbReference type="NCBI Taxonomy" id="2014065"/>
    <lineage>
        <taxon>Bacteria</taxon>
        <taxon>Pseudomonadati</taxon>
        <taxon>Planctomycetota</taxon>
        <taxon>Planctomycetia</taxon>
        <taxon>Pirellulales</taxon>
        <taxon>Pirellulaceae</taxon>
        <taxon>Rhodopirellula</taxon>
    </lineage>
</organism>
<dbReference type="GO" id="GO:0016787">
    <property type="term" value="F:hydrolase activity"/>
    <property type="evidence" value="ECO:0007669"/>
    <property type="project" value="UniProtKB-KW"/>
</dbReference>
<keyword evidence="1" id="KW-0378">Hydrolase</keyword>
<name>A0A2G1VYE7_9BACT</name>
<reference evidence="1 2" key="1">
    <citation type="submission" date="2017-06" db="EMBL/GenBank/DDBJ databases">
        <title>Description of Rhodopirellula bahusiensis sp. nov.</title>
        <authorList>
            <person name="Kizina J."/>
            <person name="Harder J."/>
        </authorList>
    </citation>
    <scope>NUCLEOTIDE SEQUENCE [LARGE SCALE GENOMIC DNA]</scope>
    <source>
        <strain evidence="1 2">SWK21</strain>
    </source>
</reference>
<dbReference type="AlphaFoldDB" id="A0A2G1VYE7"/>
<comment type="caution">
    <text evidence="1">The sequence shown here is derived from an EMBL/GenBank/DDBJ whole genome shotgun (WGS) entry which is preliminary data.</text>
</comment>
<accession>A0A2G1VYE7</accession>
<keyword evidence="2" id="KW-1185">Reference proteome</keyword>
<dbReference type="InterPro" id="IPR029058">
    <property type="entry name" value="AB_hydrolase_fold"/>
</dbReference>
<evidence type="ECO:0000313" key="2">
    <source>
        <dbReference type="Proteomes" id="UP000225740"/>
    </source>
</evidence>
<proteinExistence type="predicted"/>
<dbReference type="Gene3D" id="3.40.50.1820">
    <property type="entry name" value="alpha/beta hydrolase"/>
    <property type="match status" value="1"/>
</dbReference>
<dbReference type="OrthoDB" id="266072at2"/>